<dbReference type="GO" id="GO:1990189">
    <property type="term" value="F:protein N-terminal-serine acetyltransferase activity"/>
    <property type="evidence" value="ECO:0007669"/>
    <property type="project" value="TreeGrafter"/>
</dbReference>
<dbReference type="EMBL" id="CP024172">
    <property type="protein sequence ID" value="AZW17662.1"/>
    <property type="molecule type" value="Genomic_DNA"/>
</dbReference>
<dbReference type="GO" id="GO:0008999">
    <property type="term" value="F:protein-N-terminal-alanine acetyltransferase activity"/>
    <property type="evidence" value="ECO:0007669"/>
    <property type="project" value="TreeGrafter"/>
</dbReference>
<dbReference type="InterPro" id="IPR016181">
    <property type="entry name" value="Acyl_CoA_acyltransferase"/>
</dbReference>
<accession>A0AAN1RYJ2</accession>
<dbReference type="Gene3D" id="3.40.630.30">
    <property type="match status" value="1"/>
</dbReference>
<gene>
    <name evidence="2" type="ORF">CS347_13245</name>
</gene>
<organism evidence="2 3">
    <name type="scientific">Bordetella hinzii</name>
    <dbReference type="NCBI Taxonomy" id="103855"/>
    <lineage>
        <taxon>Bacteria</taxon>
        <taxon>Pseudomonadati</taxon>
        <taxon>Pseudomonadota</taxon>
        <taxon>Betaproteobacteria</taxon>
        <taxon>Burkholderiales</taxon>
        <taxon>Alcaligenaceae</taxon>
        <taxon>Bordetella</taxon>
    </lineage>
</organism>
<evidence type="ECO:0000259" key="1">
    <source>
        <dbReference type="PROSITE" id="PS51186"/>
    </source>
</evidence>
<proteinExistence type="predicted"/>
<dbReference type="InterPro" id="IPR000182">
    <property type="entry name" value="GNAT_dom"/>
</dbReference>
<dbReference type="Proteomes" id="UP000282741">
    <property type="component" value="Chromosome"/>
</dbReference>
<dbReference type="PANTHER" id="PTHR43441">
    <property type="entry name" value="RIBOSOMAL-PROTEIN-SERINE ACETYLTRANSFERASE"/>
    <property type="match status" value="1"/>
</dbReference>
<dbReference type="Pfam" id="PF13302">
    <property type="entry name" value="Acetyltransf_3"/>
    <property type="match status" value="1"/>
</dbReference>
<sequence length="175" mass="18918">MPAFLSPPCLPADCGAALRPLRAADAAAWSAYLSLPGVIEHTSWGDVRQEAIAGLIAQYGGPEGPWRWAIVDGDDRLMGTVGFNEVVPAHGRAELAYDLDPACRGRGLATQAAAALIAWAWKEAGLTRVQATVLDSNLPSIAVLQRLAMRREGLLRAYRKVRGQPRDFWLYATLP</sequence>
<feature type="domain" description="N-acetyltransferase" evidence="1">
    <location>
        <begin position="16"/>
        <end position="175"/>
    </location>
</feature>
<dbReference type="InterPro" id="IPR051908">
    <property type="entry name" value="Ribosomal_N-acetyltransferase"/>
</dbReference>
<protein>
    <submittedName>
        <fullName evidence="2">N-acetyltransferase</fullName>
    </submittedName>
</protein>
<reference evidence="3" key="1">
    <citation type="submission" date="2017-10" db="EMBL/GenBank/DDBJ databases">
        <title>Whole genome sequencing of various Bordetella species.</title>
        <authorList>
            <person name="Weigand M.R."/>
            <person name="Loparev V."/>
            <person name="Peng Y."/>
            <person name="Bowden K.E."/>
            <person name="Tondella M.L."/>
            <person name="Williams M.M."/>
        </authorList>
    </citation>
    <scope>NUCLEOTIDE SEQUENCE [LARGE SCALE GENOMIC DNA]</scope>
    <source>
        <strain evidence="3">H720</strain>
    </source>
</reference>
<evidence type="ECO:0000313" key="3">
    <source>
        <dbReference type="Proteomes" id="UP000282741"/>
    </source>
</evidence>
<dbReference type="AlphaFoldDB" id="A0AAN1RYJ2"/>
<dbReference type="GO" id="GO:0005737">
    <property type="term" value="C:cytoplasm"/>
    <property type="evidence" value="ECO:0007669"/>
    <property type="project" value="TreeGrafter"/>
</dbReference>
<dbReference type="SUPFAM" id="SSF55729">
    <property type="entry name" value="Acyl-CoA N-acyltransferases (Nat)"/>
    <property type="match status" value="1"/>
</dbReference>
<dbReference type="RefSeq" id="WP_048940283.1">
    <property type="nucleotide sequence ID" value="NZ_CP012077.1"/>
</dbReference>
<name>A0AAN1RYJ2_9BORD</name>
<dbReference type="PROSITE" id="PS51186">
    <property type="entry name" value="GNAT"/>
    <property type="match status" value="1"/>
</dbReference>
<evidence type="ECO:0000313" key="2">
    <source>
        <dbReference type="EMBL" id="AZW17662.1"/>
    </source>
</evidence>
<dbReference type="PANTHER" id="PTHR43441:SF2">
    <property type="entry name" value="FAMILY ACETYLTRANSFERASE, PUTATIVE (AFU_ORTHOLOGUE AFUA_7G00850)-RELATED"/>
    <property type="match status" value="1"/>
</dbReference>